<accession>A0A4Y9L510</accession>
<dbReference type="RefSeq" id="WP_135179027.1">
    <property type="nucleotide sequence ID" value="NZ_SPQT01000040.1"/>
</dbReference>
<organism evidence="3 4">
    <name type="scientific">Bradyrhizobium niftali</name>
    <dbReference type="NCBI Taxonomy" id="2560055"/>
    <lineage>
        <taxon>Bacteria</taxon>
        <taxon>Pseudomonadati</taxon>
        <taxon>Pseudomonadota</taxon>
        <taxon>Alphaproteobacteria</taxon>
        <taxon>Hyphomicrobiales</taxon>
        <taxon>Nitrobacteraceae</taxon>
        <taxon>Bradyrhizobium</taxon>
    </lineage>
</organism>
<dbReference type="EMBL" id="SPQT01000040">
    <property type="protein sequence ID" value="TFV38485.1"/>
    <property type="molecule type" value="Genomic_DNA"/>
</dbReference>
<keyword evidence="4" id="KW-1185">Reference proteome</keyword>
<evidence type="ECO:0000313" key="3">
    <source>
        <dbReference type="EMBL" id="TFV38485.1"/>
    </source>
</evidence>
<evidence type="ECO:0000313" key="4">
    <source>
        <dbReference type="Proteomes" id="UP000297966"/>
    </source>
</evidence>
<evidence type="ECO:0000256" key="2">
    <source>
        <dbReference type="SAM" id="Phobius"/>
    </source>
</evidence>
<protein>
    <submittedName>
        <fullName evidence="3">Uncharacterized protein</fullName>
    </submittedName>
</protein>
<reference evidence="3 4" key="1">
    <citation type="submission" date="2019-03" db="EMBL/GenBank/DDBJ databases">
        <title>Bradyrhizobium diversity isolated from nodules of Chamaecrista fasciculata.</title>
        <authorList>
            <person name="Klepa M.S."/>
            <person name="Urquiaga M.O."/>
            <person name="Hungria M."/>
            <person name="Delamuta J.R."/>
        </authorList>
    </citation>
    <scope>NUCLEOTIDE SEQUENCE [LARGE SCALE GENOMIC DNA]</scope>
    <source>
        <strain evidence="3 4">CNPSo 3448</strain>
    </source>
</reference>
<name>A0A4Y9L510_9BRAD</name>
<evidence type="ECO:0000256" key="1">
    <source>
        <dbReference type="SAM" id="MobiDB-lite"/>
    </source>
</evidence>
<keyword evidence="2" id="KW-1133">Transmembrane helix</keyword>
<dbReference type="AlphaFoldDB" id="A0A4Y9L510"/>
<feature type="region of interest" description="Disordered" evidence="1">
    <location>
        <begin position="83"/>
        <end position="122"/>
    </location>
</feature>
<dbReference type="OrthoDB" id="8250264at2"/>
<dbReference type="Proteomes" id="UP000297966">
    <property type="component" value="Unassembled WGS sequence"/>
</dbReference>
<keyword evidence="2" id="KW-0812">Transmembrane</keyword>
<feature type="transmembrane region" description="Helical" evidence="2">
    <location>
        <begin position="131"/>
        <end position="153"/>
    </location>
</feature>
<proteinExistence type="predicted"/>
<gene>
    <name evidence="3" type="ORF">E4K65_41530</name>
</gene>
<keyword evidence="2" id="KW-0472">Membrane</keyword>
<sequence>MSSQELREREEEDANQASNEVQFALVIARIIETVKADPELMRQAVYDLARHKLQEQLVDSNPTDTQRAKRTLETAIHGVEELSRQQVGPPAPSPVPQLSSALPRNPPLGETGPESGVGLSHPANGADRHRLWTVMTWTAVVLLIVGTVFTVALQRESLRTLGQPLQSQGGQAVTHKAVGTPASATANTALNRSPPPPSFPRPTDYGVYALGDDSLTELRLLPGRPPDARVAVSAAFRLPGKVSLPNGHPEFIVFRRETTTNILEHAEVRVIARIAREFSAESAGKRLDDNDSWVIRNFSYPYRASPVPDSPEMYRLHSEDPTLQLPPGQYALILKSQSYYFSVEGAIVDPRQCIERVIITSGTFYSACKKP</sequence>
<comment type="caution">
    <text evidence="3">The sequence shown here is derived from an EMBL/GenBank/DDBJ whole genome shotgun (WGS) entry which is preliminary data.</text>
</comment>